<keyword evidence="3" id="KW-1185">Reference proteome</keyword>
<evidence type="ECO:0000313" key="2">
    <source>
        <dbReference type="EMBL" id="PIO46616.1"/>
    </source>
</evidence>
<sequence length="259" mass="29024">MLFEVFVGAIFVGGTIALTLASYFLMRWITGGEAETHEKDLASSVIFRISALHGLILALVFAQEMIDYQQLRYQTATEANALADIYFDAGRYGDAEKGAIQKELNDYIRVVVDKEWQELGETDRLAPEAWAQWDEAYRAILDLVPANPRQQSLRGHMLDKIYVVSDSRTRRESTAADSMSAIFWFAALSGVFFISLAYYSYPPRRRNILLISIFGAYTGIILFLIYAFSNPYSPPAELSPGPMLRLQEQIANAAPPAAN</sequence>
<accession>A0A2N9W4E8</accession>
<proteinExistence type="predicted"/>
<keyword evidence="1" id="KW-0812">Transmembrane</keyword>
<feature type="transmembrane region" description="Helical" evidence="1">
    <location>
        <begin position="45"/>
        <end position="62"/>
    </location>
</feature>
<feature type="transmembrane region" description="Helical" evidence="1">
    <location>
        <begin position="208"/>
        <end position="228"/>
    </location>
</feature>
<comment type="caution">
    <text evidence="2">The sequence shown here is derived from an EMBL/GenBank/DDBJ whole genome shotgun (WGS) entry which is preliminary data.</text>
</comment>
<organism evidence="2 3">
    <name type="scientific">Phyllobacterium zundukense</name>
    <dbReference type="NCBI Taxonomy" id="1867719"/>
    <lineage>
        <taxon>Bacteria</taxon>
        <taxon>Pseudomonadati</taxon>
        <taxon>Pseudomonadota</taxon>
        <taxon>Alphaproteobacteria</taxon>
        <taxon>Hyphomicrobiales</taxon>
        <taxon>Phyllobacteriaceae</taxon>
        <taxon>Phyllobacterium</taxon>
    </lineage>
</organism>
<reference evidence="2 3" key="1">
    <citation type="journal article" date="2017" name="Int J Environ Stud">
        <title>Does the Miocene-Pliocene relict legume Oxytropis triphylla form nitrogen-fixing nodules with a combination of bacterial strains?</title>
        <authorList>
            <person name="Safronova V."/>
            <person name="Belimov A."/>
            <person name="Sazanova A."/>
            <person name="Kuznetsova I."/>
            <person name="Popova J."/>
            <person name="Andronov E."/>
            <person name="Verkhozina A."/>
            <person name="Tikhonovich I."/>
        </authorList>
    </citation>
    <scope>NUCLEOTIDE SEQUENCE [LARGE SCALE GENOMIC DNA]</scope>
    <source>
        <strain evidence="2 3">Tri-38</strain>
    </source>
</reference>
<dbReference type="Proteomes" id="UP000232163">
    <property type="component" value="Unassembled WGS sequence"/>
</dbReference>
<feature type="transmembrane region" description="Helical" evidence="1">
    <location>
        <begin position="181"/>
        <end position="201"/>
    </location>
</feature>
<dbReference type="KEGG" id="pht:BLM14_09975"/>
<keyword evidence="1" id="KW-1133">Transmembrane helix</keyword>
<dbReference type="OrthoDB" id="8016862at2"/>
<name>A0A2N9W4E8_9HYPH</name>
<evidence type="ECO:0000313" key="3">
    <source>
        <dbReference type="Proteomes" id="UP000232163"/>
    </source>
</evidence>
<evidence type="ECO:0008006" key="4">
    <source>
        <dbReference type="Google" id="ProtNLM"/>
    </source>
</evidence>
<keyword evidence="1" id="KW-0472">Membrane</keyword>
<dbReference type="Pfam" id="PF14023">
    <property type="entry name" value="Bestrophin-like"/>
    <property type="match status" value="1"/>
</dbReference>
<evidence type="ECO:0000256" key="1">
    <source>
        <dbReference type="SAM" id="Phobius"/>
    </source>
</evidence>
<dbReference type="InterPro" id="IPR025333">
    <property type="entry name" value="DUF4239"/>
</dbReference>
<dbReference type="RefSeq" id="WP_099999239.1">
    <property type="nucleotide sequence ID" value="NZ_CP017940.1"/>
</dbReference>
<protein>
    <recommendedName>
        <fullName evidence="4">DUF4239 domain-containing protein</fullName>
    </recommendedName>
</protein>
<dbReference type="EMBL" id="MZMT01000003">
    <property type="protein sequence ID" value="PIO46616.1"/>
    <property type="molecule type" value="Genomic_DNA"/>
</dbReference>
<gene>
    <name evidence="2" type="ORF">B5P45_02105</name>
</gene>
<dbReference type="AlphaFoldDB" id="A0A2N9W4E8"/>
<feature type="transmembrane region" description="Helical" evidence="1">
    <location>
        <begin position="6"/>
        <end position="25"/>
    </location>
</feature>